<dbReference type="SUPFAM" id="SSF52540">
    <property type="entry name" value="P-loop containing nucleoside triphosphate hydrolases"/>
    <property type="match status" value="1"/>
</dbReference>
<dbReference type="GO" id="GO:0005524">
    <property type="term" value="F:ATP binding"/>
    <property type="evidence" value="ECO:0007669"/>
    <property type="project" value="InterPro"/>
</dbReference>
<reference evidence="2" key="1">
    <citation type="submission" date="2022-07" db="EMBL/GenBank/DDBJ databases">
        <title>Phylogenomic reconstructions and comparative analyses of Kickxellomycotina fungi.</title>
        <authorList>
            <person name="Reynolds N.K."/>
            <person name="Stajich J.E."/>
            <person name="Barry K."/>
            <person name="Grigoriev I.V."/>
            <person name="Crous P."/>
            <person name="Smith M.E."/>
        </authorList>
    </citation>
    <scope>NUCLEOTIDE SEQUENCE</scope>
    <source>
        <strain evidence="2">NBRC 100468</strain>
    </source>
</reference>
<keyword evidence="3" id="KW-1185">Reference proteome</keyword>
<dbReference type="AlphaFoldDB" id="A0A9W7ZQG5"/>
<gene>
    <name evidence="2" type="ORF">H4219_005051</name>
</gene>
<dbReference type="Proteomes" id="UP001150538">
    <property type="component" value="Unassembled WGS sequence"/>
</dbReference>
<dbReference type="InterPro" id="IPR027417">
    <property type="entry name" value="P-loop_NTPase"/>
</dbReference>
<dbReference type="PANTHER" id="PTHR43119:SF1">
    <property type="entry name" value="ABC TRANSPORTER DOMAIN-CONTAINING PROTEIN"/>
    <property type="match status" value="1"/>
</dbReference>
<name>A0A9W7ZQG5_9FUNG</name>
<feature type="domain" description="ABC transporter" evidence="1">
    <location>
        <begin position="42"/>
        <end position="76"/>
    </location>
</feature>
<comment type="caution">
    <text evidence="2">The sequence shown here is derived from an EMBL/GenBank/DDBJ whole genome shotgun (WGS) entry which is preliminary data.</text>
</comment>
<dbReference type="EMBL" id="JANBPU010000237">
    <property type="protein sequence ID" value="KAJ1913816.1"/>
    <property type="molecule type" value="Genomic_DNA"/>
</dbReference>
<dbReference type="PANTHER" id="PTHR43119">
    <property type="entry name" value="ABC TRANSPORT PROTEIN ATP-BINDING COMPONENT-RELATED"/>
    <property type="match status" value="1"/>
</dbReference>
<evidence type="ECO:0000313" key="2">
    <source>
        <dbReference type="EMBL" id="KAJ1913816.1"/>
    </source>
</evidence>
<feature type="non-terminal residue" evidence="2">
    <location>
        <position position="128"/>
    </location>
</feature>
<protein>
    <recommendedName>
        <fullName evidence="1">ABC transporter domain-containing protein</fullName>
    </recommendedName>
</protein>
<dbReference type="GO" id="GO:0016887">
    <property type="term" value="F:ATP hydrolysis activity"/>
    <property type="evidence" value="ECO:0007669"/>
    <property type="project" value="InterPro"/>
</dbReference>
<proteinExistence type="predicted"/>
<dbReference type="Pfam" id="PF00005">
    <property type="entry name" value="ABC_tran"/>
    <property type="match status" value="1"/>
</dbReference>
<dbReference type="OrthoDB" id="6593433at2759"/>
<accession>A0A9W7ZQG5</accession>
<evidence type="ECO:0000313" key="3">
    <source>
        <dbReference type="Proteomes" id="UP001150538"/>
    </source>
</evidence>
<sequence length="128" mass="14691">QFDGTPLDFFETLKSFKTQSNRQHYDPIDIGEEWGIGRELWEKCWSDLSGGEQQRIGLAIALSFDPKILLLDEPTSALDPESTLRVERTLKGRNTCLWITHDPAQEQRVATKSLMFYPDSSYTVHNLC</sequence>
<organism evidence="2 3">
    <name type="scientific">Mycoemilia scoparia</name>
    <dbReference type="NCBI Taxonomy" id="417184"/>
    <lineage>
        <taxon>Eukaryota</taxon>
        <taxon>Fungi</taxon>
        <taxon>Fungi incertae sedis</taxon>
        <taxon>Zoopagomycota</taxon>
        <taxon>Kickxellomycotina</taxon>
        <taxon>Kickxellomycetes</taxon>
        <taxon>Kickxellales</taxon>
        <taxon>Kickxellaceae</taxon>
        <taxon>Mycoemilia</taxon>
    </lineage>
</organism>
<dbReference type="InterPro" id="IPR003439">
    <property type="entry name" value="ABC_transporter-like_ATP-bd"/>
</dbReference>
<dbReference type="Gene3D" id="3.40.50.300">
    <property type="entry name" value="P-loop containing nucleotide triphosphate hydrolases"/>
    <property type="match status" value="1"/>
</dbReference>
<evidence type="ECO:0000259" key="1">
    <source>
        <dbReference type="Pfam" id="PF00005"/>
    </source>
</evidence>